<reference evidence="4" key="1">
    <citation type="journal article" date="2014" name="Int. J. Syst. Evol. Microbiol.">
        <title>Complete genome sequence of Corynebacterium casei LMG S-19264T (=DSM 44701T), isolated from a smear-ripened cheese.</title>
        <authorList>
            <consortium name="US DOE Joint Genome Institute (JGI-PGF)"/>
            <person name="Walter F."/>
            <person name="Albersmeier A."/>
            <person name="Kalinowski J."/>
            <person name="Ruckert C."/>
        </authorList>
    </citation>
    <scope>NUCLEOTIDE SEQUENCE</scope>
    <source>
        <strain evidence="4">CGMCC 4.7201</strain>
    </source>
</reference>
<dbReference type="PROSITE" id="PS51900">
    <property type="entry name" value="CB"/>
    <property type="match status" value="1"/>
</dbReference>
<protein>
    <recommendedName>
        <fullName evidence="3">Core-binding (CB) domain-containing protein</fullName>
    </recommendedName>
</protein>
<dbReference type="InterPro" id="IPR010998">
    <property type="entry name" value="Integrase_recombinase_N"/>
</dbReference>
<dbReference type="GO" id="GO:0003677">
    <property type="term" value="F:DNA binding"/>
    <property type="evidence" value="ECO:0007669"/>
    <property type="project" value="UniProtKB-UniRule"/>
</dbReference>
<dbReference type="GO" id="GO:0015074">
    <property type="term" value="P:DNA integration"/>
    <property type="evidence" value="ECO:0007669"/>
    <property type="project" value="InterPro"/>
</dbReference>
<organism evidence="4 5">
    <name type="scientific">Wenjunlia tyrosinilytica</name>
    <dbReference type="NCBI Taxonomy" id="1544741"/>
    <lineage>
        <taxon>Bacteria</taxon>
        <taxon>Bacillati</taxon>
        <taxon>Actinomycetota</taxon>
        <taxon>Actinomycetes</taxon>
        <taxon>Kitasatosporales</taxon>
        <taxon>Streptomycetaceae</taxon>
        <taxon>Wenjunlia</taxon>
    </lineage>
</organism>
<accession>A0A917ZZ15</accession>
<dbReference type="InterPro" id="IPR004107">
    <property type="entry name" value="Integrase_SAM-like_N"/>
</dbReference>
<evidence type="ECO:0000259" key="3">
    <source>
        <dbReference type="PROSITE" id="PS51900"/>
    </source>
</evidence>
<dbReference type="InterPro" id="IPR044068">
    <property type="entry name" value="CB"/>
</dbReference>
<reference evidence="4" key="2">
    <citation type="submission" date="2020-09" db="EMBL/GenBank/DDBJ databases">
        <authorList>
            <person name="Sun Q."/>
            <person name="Zhou Y."/>
        </authorList>
    </citation>
    <scope>NUCLEOTIDE SEQUENCE</scope>
    <source>
        <strain evidence="4">CGMCC 4.7201</strain>
    </source>
</reference>
<dbReference type="SUPFAM" id="SSF47823">
    <property type="entry name" value="lambda integrase-like, N-terminal domain"/>
    <property type="match status" value="1"/>
</dbReference>
<evidence type="ECO:0000256" key="1">
    <source>
        <dbReference type="ARBA" id="ARBA00023125"/>
    </source>
</evidence>
<keyword evidence="1 2" id="KW-0238">DNA-binding</keyword>
<name>A0A917ZZ15_9ACTN</name>
<feature type="domain" description="Core-binding (CB)" evidence="3">
    <location>
        <begin position="23"/>
        <end position="102"/>
    </location>
</feature>
<evidence type="ECO:0000313" key="4">
    <source>
        <dbReference type="EMBL" id="GGP01090.1"/>
    </source>
</evidence>
<comment type="caution">
    <text evidence="4">The sequence shown here is derived from an EMBL/GenBank/DDBJ whole genome shotgun (WGS) entry which is preliminary data.</text>
</comment>
<dbReference type="EMBL" id="BMMS01000084">
    <property type="protein sequence ID" value="GGP01090.1"/>
    <property type="molecule type" value="Genomic_DNA"/>
</dbReference>
<proteinExistence type="predicted"/>
<keyword evidence="5" id="KW-1185">Reference proteome</keyword>
<dbReference type="Pfam" id="PF02899">
    <property type="entry name" value="Phage_int_SAM_1"/>
    <property type="match status" value="1"/>
</dbReference>
<gene>
    <name evidence="4" type="ORF">GCM10012280_71240</name>
</gene>
<evidence type="ECO:0000313" key="5">
    <source>
        <dbReference type="Proteomes" id="UP000641932"/>
    </source>
</evidence>
<dbReference type="Proteomes" id="UP000641932">
    <property type="component" value="Unassembled WGS sequence"/>
</dbReference>
<evidence type="ECO:0000256" key="2">
    <source>
        <dbReference type="PROSITE-ProRule" id="PRU01248"/>
    </source>
</evidence>
<sequence>MLVQRVVMPSSPLESWTVLGEDAAPVEPIERYLAYLTDTERSPNTVKAYAHDLKDWFSFLGVRGLDWREVRLEDVGEFVAWLRLPAAARSGAIAVLPSLEHH</sequence>
<dbReference type="Gene3D" id="1.10.150.130">
    <property type="match status" value="1"/>
</dbReference>
<dbReference type="AlphaFoldDB" id="A0A917ZZ15"/>